<feature type="domain" description="UBX" evidence="8">
    <location>
        <begin position="280"/>
        <end position="381"/>
    </location>
</feature>
<dbReference type="WBParaSite" id="TREG1_19950.1">
    <property type="protein sequence ID" value="TREG1_19950.1"/>
    <property type="gene ID" value="TREG1_19950"/>
</dbReference>
<keyword evidence="9" id="KW-1185">Reference proteome</keyword>
<feature type="region of interest" description="Disordered" evidence="7">
    <location>
        <begin position="436"/>
        <end position="493"/>
    </location>
</feature>
<reference evidence="10" key="2">
    <citation type="submission" date="2023-11" db="UniProtKB">
        <authorList>
            <consortium name="WormBaseParasite"/>
        </authorList>
    </citation>
    <scope>IDENTIFICATION</scope>
</reference>
<evidence type="ECO:0000256" key="4">
    <source>
        <dbReference type="ARBA" id="ARBA00040925"/>
    </source>
</evidence>
<reference evidence="9" key="1">
    <citation type="submission" date="2022-06" db="EMBL/GenBank/DDBJ databases">
        <authorList>
            <person name="Berger JAMES D."/>
            <person name="Berger JAMES D."/>
        </authorList>
    </citation>
    <scope>NUCLEOTIDE SEQUENCE [LARGE SCALE GENOMIC DNA]</scope>
</reference>
<accession>A0AA85JH46</accession>
<sequence>MEWFQGEVSEAVKLVKQESKVLLVFIKGTDDESGFVASQFDEQVSRSCCNLICLQLDASSHATAQFSAVYAVLTVPCIYLINPDGQVIDVKLGRIDNKDLIDWIRSSDRRSIEVASIQTSNDPSKAVTPAVPPSSSSPGFIHTEANHVTTSDTVEPQAPLSSGQALDERVDYARKLIEAQRREKEEEYRKKSIDAEIKRRETGKALHEFKERQRQKEIDEAMAERRKEEAESRAQLEKLRQQIEEDRKAREERWQRVNGLQPPSTENTISVDPELPRSSCDSNEVRLQLRSLEGGHLVHQFPATASLAGDVRNWIQEMASCNFQTVDNLQVLNEPAISIFRNLIKKGYRFLQLHPKRLLEPEEECQSLRELGYCPSATLFLVSDRPNQAVSLSSGGIASQFYCIITSGVSSVYGLLSWAFSGIYSLGHGLVSTVTGSRTQQSNSNSNRLPVNPDNAPRSHSVRRQGNIARLSHMPDNSDDEQARWNGNSTEQL</sequence>
<dbReference type="Gene3D" id="3.10.20.90">
    <property type="entry name" value="Phosphatidylinositol 3-kinase Catalytic Subunit, Chain A, domain 1"/>
    <property type="match status" value="1"/>
</dbReference>
<evidence type="ECO:0000313" key="10">
    <source>
        <dbReference type="WBParaSite" id="TREG1_19950.1"/>
    </source>
</evidence>
<feature type="region of interest" description="Disordered" evidence="7">
    <location>
        <begin position="253"/>
        <end position="279"/>
    </location>
</feature>
<protein>
    <recommendedName>
        <fullName evidence="4">UBX domain-containing protein 4</fullName>
    </recommendedName>
    <alternativeName>
        <fullName evidence="5">UBX domain-containing protein 2</fullName>
    </alternativeName>
</protein>
<dbReference type="SUPFAM" id="SSF52833">
    <property type="entry name" value="Thioredoxin-like"/>
    <property type="match status" value="1"/>
</dbReference>
<proteinExistence type="predicted"/>
<dbReference type="InterPro" id="IPR001012">
    <property type="entry name" value="UBX_dom"/>
</dbReference>
<dbReference type="Pfam" id="PF00789">
    <property type="entry name" value="UBX"/>
    <property type="match status" value="1"/>
</dbReference>
<name>A0AA85JH46_TRIRE</name>
<evidence type="ECO:0000256" key="2">
    <source>
        <dbReference type="ARBA" id="ARBA00023230"/>
    </source>
</evidence>
<dbReference type="PANTHER" id="PTHR46424:SF1">
    <property type="entry name" value="UBX DOMAIN-CONTAINING PROTEIN 4"/>
    <property type="match status" value="1"/>
</dbReference>
<dbReference type="Pfam" id="PF23187">
    <property type="entry name" value="UBX7_N"/>
    <property type="match status" value="1"/>
</dbReference>
<evidence type="ECO:0000256" key="1">
    <source>
        <dbReference type="ARBA" id="ARBA00004406"/>
    </source>
</evidence>
<evidence type="ECO:0000256" key="7">
    <source>
        <dbReference type="SAM" id="MobiDB-lite"/>
    </source>
</evidence>
<evidence type="ECO:0000259" key="8">
    <source>
        <dbReference type="PROSITE" id="PS50033"/>
    </source>
</evidence>
<dbReference type="SMART" id="SM00166">
    <property type="entry name" value="UBX"/>
    <property type="match status" value="1"/>
</dbReference>
<dbReference type="InterPro" id="IPR029071">
    <property type="entry name" value="Ubiquitin-like_domsf"/>
</dbReference>
<evidence type="ECO:0000313" key="9">
    <source>
        <dbReference type="Proteomes" id="UP000050795"/>
    </source>
</evidence>
<dbReference type="PROSITE" id="PS50033">
    <property type="entry name" value="UBX"/>
    <property type="match status" value="1"/>
</dbReference>
<dbReference type="AlphaFoldDB" id="A0AA85JH46"/>
<feature type="region of interest" description="Disordered" evidence="7">
    <location>
        <begin position="119"/>
        <end position="138"/>
    </location>
</feature>
<comment type="function">
    <text evidence="6">Involved in endoplasmic reticulum-associated protein degradation (ERAD). Acts as a platform to recruit both UBQLN1 and VCP to the ER during ERAD.</text>
</comment>
<feature type="compositionally biased region" description="Low complexity" evidence="7">
    <location>
        <begin position="123"/>
        <end position="138"/>
    </location>
</feature>
<dbReference type="GO" id="GO:0005789">
    <property type="term" value="C:endoplasmic reticulum membrane"/>
    <property type="evidence" value="ECO:0007669"/>
    <property type="project" value="UniProtKB-SubCell"/>
</dbReference>
<keyword evidence="2" id="KW-0834">Unfolded protein response</keyword>
<dbReference type="GO" id="GO:0006986">
    <property type="term" value="P:response to unfolded protein"/>
    <property type="evidence" value="ECO:0007669"/>
    <property type="project" value="UniProtKB-KW"/>
</dbReference>
<dbReference type="CDD" id="cd01767">
    <property type="entry name" value="UBX"/>
    <property type="match status" value="1"/>
</dbReference>
<organism evidence="9 10">
    <name type="scientific">Trichobilharzia regenti</name>
    <name type="common">Nasal bird schistosome</name>
    <dbReference type="NCBI Taxonomy" id="157069"/>
    <lineage>
        <taxon>Eukaryota</taxon>
        <taxon>Metazoa</taxon>
        <taxon>Spiralia</taxon>
        <taxon>Lophotrochozoa</taxon>
        <taxon>Platyhelminthes</taxon>
        <taxon>Trematoda</taxon>
        <taxon>Digenea</taxon>
        <taxon>Strigeidida</taxon>
        <taxon>Schistosomatoidea</taxon>
        <taxon>Schistosomatidae</taxon>
        <taxon>Trichobilharzia</taxon>
    </lineage>
</organism>
<evidence type="ECO:0000256" key="3">
    <source>
        <dbReference type="ARBA" id="ARBA00038812"/>
    </source>
</evidence>
<dbReference type="InterPro" id="IPR036249">
    <property type="entry name" value="Thioredoxin-like_sf"/>
</dbReference>
<dbReference type="GO" id="GO:0036503">
    <property type="term" value="P:ERAD pathway"/>
    <property type="evidence" value="ECO:0007669"/>
    <property type="project" value="TreeGrafter"/>
</dbReference>
<dbReference type="SUPFAM" id="SSF54236">
    <property type="entry name" value="Ubiquitin-like"/>
    <property type="match status" value="1"/>
</dbReference>
<dbReference type="PANTHER" id="PTHR46424">
    <property type="entry name" value="UBX DOMAIN-CONTAINING PROTEIN 4"/>
    <property type="match status" value="1"/>
</dbReference>
<evidence type="ECO:0000256" key="5">
    <source>
        <dbReference type="ARBA" id="ARBA00041575"/>
    </source>
</evidence>
<feature type="region of interest" description="Disordered" evidence="7">
    <location>
        <begin position="211"/>
        <end position="235"/>
    </location>
</feature>
<comment type="subcellular location">
    <subcellularLocation>
        <location evidence="1">Endoplasmic reticulum membrane</location>
        <topology evidence="1">Peripheral membrane protein</topology>
    </subcellularLocation>
</comment>
<dbReference type="Proteomes" id="UP000050795">
    <property type="component" value="Unassembled WGS sequence"/>
</dbReference>
<comment type="subunit">
    <text evidence="3">Directly interacts with VCP. Interacts with UBQLN1. Forms a complex with VCP and UBQLN1.</text>
</comment>
<feature type="compositionally biased region" description="Polar residues" evidence="7">
    <location>
        <begin position="261"/>
        <end position="270"/>
    </location>
</feature>
<evidence type="ECO:0000256" key="6">
    <source>
        <dbReference type="ARBA" id="ARBA00046062"/>
    </source>
</evidence>